<dbReference type="PANTHER" id="PTHR38444:SF1">
    <property type="entry name" value="ENTEROBACTIN BIOSYNTHESIS PROTEIN YBDZ"/>
    <property type="match status" value="1"/>
</dbReference>
<organism evidence="2 3">
    <name type="scientific">Streptomyces flaveolus</name>
    <dbReference type="NCBI Taxonomy" id="67297"/>
    <lineage>
        <taxon>Bacteria</taxon>
        <taxon>Bacillati</taxon>
        <taxon>Actinomycetota</taxon>
        <taxon>Actinomycetes</taxon>
        <taxon>Kitasatosporales</taxon>
        <taxon>Streptomycetaceae</taxon>
        <taxon>Streptomyces</taxon>
    </lineage>
</organism>
<accession>A0ABV3AD78</accession>
<dbReference type="Proteomes" id="UP001551011">
    <property type="component" value="Unassembled WGS sequence"/>
</dbReference>
<dbReference type="InterPro" id="IPR005153">
    <property type="entry name" value="MbtH-like_dom"/>
</dbReference>
<dbReference type="RefSeq" id="WP_359258323.1">
    <property type="nucleotide sequence ID" value="NZ_JBFAEG010000017.1"/>
</dbReference>
<dbReference type="InterPro" id="IPR037407">
    <property type="entry name" value="MLP_fam"/>
</dbReference>
<keyword evidence="3" id="KW-1185">Reference proteome</keyword>
<dbReference type="PANTHER" id="PTHR38444">
    <property type="entry name" value="ENTEROBACTIN BIOSYNTHESIS PROTEIN YBDZ"/>
    <property type="match status" value="1"/>
</dbReference>
<feature type="domain" description="MbtH-like" evidence="1">
    <location>
        <begin position="1"/>
        <end position="49"/>
    </location>
</feature>
<dbReference type="InterPro" id="IPR038020">
    <property type="entry name" value="MbtH-like_sf"/>
</dbReference>
<dbReference type="Gene3D" id="3.90.820.10">
    <property type="entry name" value="Structural Genomics, Unknown Function 30-nov-00 1gh9 Mol_id"/>
    <property type="match status" value="1"/>
</dbReference>
<sequence>MSTEETVFHVVVNDEEQYSIWAAGSPPPDGWYREGTTGTRQDCLNHIERVWTDITPRSVREAAARAANAS</sequence>
<reference evidence="2 3" key="1">
    <citation type="submission" date="2024-06" db="EMBL/GenBank/DDBJ databases">
        <title>The Natural Products Discovery Center: Release of the First 8490 Sequenced Strains for Exploring Actinobacteria Biosynthetic Diversity.</title>
        <authorList>
            <person name="Kalkreuter E."/>
            <person name="Kautsar S.A."/>
            <person name="Yang D."/>
            <person name="Bader C.D."/>
            <person name="Teijaro C.N."/>
            <person name="Fluegel L."/>
            <person name="Davis C.M."/>
            <person name="Simpson J.R."/>
            <person name="Lauterbach L."/>
            <person name="Steele A.D."/>
            <person name="Gui C."/>
            <person name="Meng S."/>
            <person name="Li G."/>
            <person name="Viehrig K."/>
            <person name="Ye F."/>
            <person name="Su P."/>
            <person name="Kiefer A.F."/>
            <person name="Nichols A."/>
            <person name="Cepeda A.J."/>
            <person name="Yan W."/>
            <person name="Fan B."/>
            <person name="Jiang Y."/>
            <person name="Adhikari A."/>
            <person name="Zheng C.-J."/>
            <person name="Schuster L."/>
            <person name="Cowan T.M."/>
            <person name="Smanski M.J."/>
            <person name="Chevrette M.G."/>
            <person name="De Carvalho L.P.S."/>
            <person name="Shen B."/>
        </authorList>
    </citation>
    <scope>NUCLEOTIDE SEQUENCE [LARGE SCALE GENOMIC DNA]</scope>
    <source>
        <strain evidence="2 3">NPDC020594</strain>
    </source>
</reference>
<evidence type="ECO:0000259" key="1">
    <source>
        <dbReference type="SMART" id="SM00923"/>
    </source>
</evidence>
<name>A0ABV3AD78_9ACTN</name>
<dbReference type="SMART" id="SM00923">
    <property type="entry name" value="MbtH"/>
    <property type="match status" value="1"/>
</dbReference>
<evidence type="ECO:0000313" key="2">
    <source>
        <dbReference type="EMBL" id="MEU5709891.1"/>
    </source>
</evidence>
<proteinExistence type="predicted"/>
<dbReference type="Pfam" id="PF03621">
    <property type="entry name" value="MbtH"/>
    <property type="match status" value="1"/>
</dbReference>
<gene>
    <name evidence="2" type="ORF">AB0H04_23945</name>
</gene>
<evidence type="ECO:0000313" key="3">
    <source>
        <dbReference type="Proteomes" id="UP001551011"/>
    </source>
</evidence>
<comment type="caution">
    <text evidence="2">The sequence shown here is derived from an EMBL/GenBank/DDBJ whole genome shotgun (WGS) entry which is preliminary data.</text>
</comment>
<protein>
    <submittedName>
        <fullName evidence="2">MbtH family NRPS accessory protein</fullName>
    </submittedName>
</protein>
<dbReference type="EMBL" id="JBFAEG010000017">
    <property type="protein sequence ID" value="MEU5709891.1"/>
    <property type="molecule type" value="Genomic_DNA"/>
</dbReference>
<dbReference type="SUPFAM" id="SSF160582">
    <property type="entry name" value="MbtH-like"/>
    <property type="match status" value="1"/>
</dbReference>